<feature type="transmembrane region" description="Helical" evidence="1">
    <location>
        <begin position="59"/>
        <end position="80"/>
    </location>
</feature>
<proteinExistence type="predicted"/>
<reference evidence="2" key="1">
    <citation type="submission" date="2020-08" db="EMBL/GenBank/DDBJ databases">
        <title>Genome public.</title>
        <authorList>
            <person name="Liu C."/>
            <person name="Sun Q."/>
        </authorList>
    </citation>
    <scope>NUCLEOTIDE SEQUENCE</scope>
    <source>
        <strain evidence="2">NSJ-12</strain>
    </source>
</reference>
<evidence type="ECO:0000313" key="2">
    <source>
        <dbReference type="EMBL" id="MBC8578431.1"/>
    </source>
</evidence>
<organism evidence="2 3">
    <name type="scientific">Zhenhengia yiwuensis</name>
    <dbReference type="NCBI Taxonomy" id="2763666"/>
    <lineage>
        <taxon>Bacteria</taxon>
        <taxon>Bacillati</taxon>
        <taxon>Bacillota</taxon>
        <taxon>Clostridia</taxon>
        <taxon>Lachnospirales</taxon>
        <taxon>Lachnospiraceae</taxon>
        <taxon>Zhenhengia</taxon>
    </lineage>
</organism>
<dbReference type="EMBL" id="JACRSY010000003">
    <property type="protein sequence ID" value="MBC8578431.1"/>
    <property type="molecule type" value="Genomic_DNA"/>
</dbReference>
<dbReference type="AlphaFoldDB" id="A0A926EF50"/>
<keyword evidence="1" id="KW-0812">Transmembrane</keyword>
<protein>
    <submittedName>
        <fullName evidence="2">LysO family transporter</fullName>
    </submittedName>
</protein>
<sequence>MVILTIMAIGMLIGGWIFPQKWHTYNNKLQVVSIVILIFCMGVNLGSNDDFMSQLPRMGLKGFIFAIIPILLSVGVVYLLTKHLMKERKND</sequence>
<dbReference type="Pfam" id="PF03956">
    <property type="entry name" value="Lys_export"/>
    <property type="match status" value="1"/>
</dbReference>
<evidence type="ECO:0000313" key="3">
    <source>
        <dbReference type="Proteomes" id="UP000655830"/>
    </source>
</evidence>
<accession>A0A926EF50</accession>
<keyword evidence="1" id="KW-1133">Transmembrane helix</keyword>
<dbReference type="RefSeq" id="WP_177671502.1">
    <property type="nucleotide sequence ID" value="NZ_JACRSY010000003.1"/>
</dbReference>
<keyword evidence="1" id="KW-0472">Membrane</keyword>
<dbReference type="GO" id="GO:0015661">
    <property type="term" value="F:L-lysine efflux transmembrane transporter activity"/>
    <property type="evidence" value="ECO:0007669"/>
    <property type="project" value="InterPro"/>
</dbReference>
<feature type="transmembrane region" description="Helical" evidence="1">
    <location>
        <begin position="6"/>
        <end position="22"/>
    </location>
</feature>
<dbReference type="InterPro" id="IPR005642">
    <property type="entry name" value="LysO"/>
</dbReference>
<name>A0A926EF50_9FIRM</name>
<dbReference type="Proteomes" id="UP000655830">
    <property type="component" value="Unassembled WGS sequence"/>
</dbReference>
<comment type="caution">
    <text evidence="2">The sequence shown here is derived from an EMBL/GenBank/DDBJ whole genome shotgun (WGS) entry which is preliminary data.</text>
</comment>
<feature type="transmembrane region" description="Helical" evidence="1">
    <location>
        <begin position="29"/>
        <end position="47"/>
    </location>
</feature>
<keyword evidence="3" id="KW-1185">Reference proteome</keyword>
<evidence type="ECO:0000256" key="1">
    <source>
        <dbReference type="SAM" id="Phobius"/>
    </source>
</evidence>
<gene>
    <name evidence="2" type="ORF">H8718_02645</name>
</gene>